<proteinExistence type="predicted"/>
<sequence>MNRPSELGFIAMPGARSLAYLQTLRQRNYKPACVVRLKNPYAENATSFLQSHPLAAQYIDASLDEYSFCRSTDIPLYDTEFTSINDEGLLDLLLSTGIHTWLFSGGGIIKPALFDAGLRFLHIHPGQLPEVRGSTCFYYSLLHDNSLAATAFFMTAELDAGEPLMCRHFAINMAEPLLSCSFIDYVVDPWIRAQTLNSLLLQWSSFGAAIPAPTPPPPLISSPSDRPCYVMHPLLRALTIHKLSKRFDPKRPIGVHHFDRSN</sequence>
<gene>
    <name evidence="1" type="ORF">ACFO3I_18035</name>
</gene>
<evidence type="ECO:0000313" key="1">
    <source>
        <dbReference type="EMBL" id="MFC4656924.1"/>
    </source>
</evidence>
<reference evidence="2" key="1">
    <citation type="journal article" date="2019" name="Int. J. Syst. Evol. Microbiol.">
        <title>The Global Catalogue of Microorganisms (GCM) 10K type strain sequencing project: providing services to taxonomists for standard genome sequencing and annotation.</title>
        <authorList>
            <consortium name="The Broad Institute Genomics Platform"/>
            <consortium name="The Broad Institute Genome Sequencing Center for Infectious Disease"/>
            <person name="Wu L."/>
            <person name="Ma J."/>
        </authorList>
    </citation>
    <scope>NUCLEOTIDE SEQUENCE [LARGE SCALE GENOMIC DNA]</scope>
    <source>
        <strain evidence="2">DT28</strain>
    </source>
</reference>
<comment type="caution">
    <text evidence="1">The sequence shown here is derived from an EMBL/GenBank/DDBJ whole genome shotgun (WGS) entry which is preliminary data.</text>
</comment>
<dbReference type="Proteomes" id="UP001595962">
    <property type="component" value="Unassembled WGS sequence"/>
</dbReference>
<dbReference type="RefSeq" id="WP_377336456.1">
    <property type="nucleotide sequence ID" value="NZ_JBHSGB010000017.1"/>
</dbReference>
<protein>
    <recommendedName>
        <fullName evidence="3">Formyl transferase N-terminal domain-containing protein</fullName>
    </recommendedName>
</protein>
<evidence type="ECO:0000313" key="2">
    <source>
        <dbReference type="Proteomes" id="UP001595962"/>
    </source>
</evidence>
<evidence type="ECO:0008006" key="3">
    <source>
        <dbReference type="Google" id="ProtNLM"/>
    </source>
</evidence>
<accession>A0ABV9JS05</accession>
<dbReference type="InterPro" id="IPR036477">
    <property type="entry name" value="Formyl_transf_N_sf"/>
</dbReference>
<dbReference type="EMBL" id="JBHSGB010000017">
    <property type="protein sequence ID" value="MFC4656924.1"/>
    <property type="molecule type" value="Genomic_DNA"/>
</dbReference>
<organism evidence="1 2">
    <name type="scientific">Rheinheimera marina</name>
    <dbReference type="NCBI Taxonomy" id="1774958"/>
    <lineage>
        <taxon>Bacteria</taxon>
        <taxon>Pseudomonadati</taxon>
        <taxon>Pseudomonadota</taxon>
        <taxon>Gammaproteobacteria</taxon>
        <taxon>Chromatiales</taxon>
        <taxon>Chromatiaceae</taxon>
        <taxon>Rheinheimera</taxon>
    </lineage>
</organism>
<dbReference type="Gene3D" id="3.40.50.170">
    <property type="entry name" value="Formyl transferase, N-terminal domain"/>
    <property type="match status" value="1"/>
</dbReference>
<dbReference type="SUPFAM" id="SSF53328">
    <property type="entry name" value="Formyltransferase"/>
    <property type="match status" value="1"/>
</dbReference>
<keyword evidence="2" id="KW-1185">Reference proteome</keyword>
<name>A0ABV9JS05_9GAMM</name>